<name>A0A6I4U1B4_9SPHN</name>
<reference evidence="1 2" key="1">
    <citation type="submission" date="2019-12" db="EMBL/GenBank/DDBJ databases">
        <title>Genomic-based taxomic classification of the family Erythrobacteraceae.</title>
        <authorList>
            <person name="Xu L."/>
        </authorList>
    </citation>
    <scope>NUCLEOTIDE SEQUENCE [LARGE SCALE GENOMIC DNA]</scope>
    <source>
        <strain evidence="1 2">LMG 29519</strain>
    </source>
</reference>
<evidence type="ECO:0000313" key="2">
    <source>
        <dbReference type="Proteomes" id="UP000429229"/>
    </source>
</evidence>
<accession>A0A6I4U1B4</accession>
<dbReference type="InterPro" id="IPR007060">
    <property type="entry name" value="FtsL/DivIC"/>
</dbReference>
<gene>
    <name evidence="1" type="ORF">GRI68_04930</name>
</gene>
<evidence type="ECO:0000313" key="1">
    <source>
        <dbReference type="EMBL" id="MXP09516.1"/>
    </source>
</evidence>
<sequence>MQRGAKRGGAGQGLALIALLLMAGFAILGPTGLLAWGDLDQALQDRKAQIVALEQEQARLENRVALADPKNFDPDLAGELLRSELNVGHPDEYVLTVD</sequence>
<dbReference type="Proteomes" id="UP000429229">
    <property type="component" value="Unassembled WGS sequence"/>
</dbReference>
<dbReference type="OrthoDB" id="9815600at2"/>
<organism evidence="1 2">
    <name type="scientific">Alteriqipengyuania halimionae</name>
    <dbReference type="NCBI Taxonomy" id="1926630"/>
    <lineage>
        <taxon>Bacteria</taxon>
        <taxon>Pseudomonadati</taxon>
        <taxon>Pseudomonadota</taxon>
        <taxon>Alphaproteobacteria</taxon>
        <taxon>Sphingomonadales</taxon>
        <taxon>Erythrobacteraceae</taxon>
        <taxon>Alteriqipengyuania</taxon>
    </lineage>
</organism>
<dbReference type="Pfam" id="PF04977">
    <property type="entry name" value="DivIC"/>
    <property type="match status" value="1"/>
</dbReference>
<dbReference type="AlphaFoldDB" id="A0A6I4U1B4"/>
<protein>
    <submittedName>
        <fullName evidence="1">Septum formation initiator</fullName>
    </submittedName>
</protein>
<proteinExistence type="predicted"/>
<keyword evidence="2" id="KW-1185">Reference proteome</keyword>
<dbReference type="EMBL" id="WTYR01000001">
    <property type="protein sequence ID" value="MXP09516.1"/>
    <property type="molecule type" value="Genomic_DNA"/>
</dbReference>
<comment type="caution">
    <text evidence="1">The sequence shown here is derived from an EMBL/GenBank/DDBJ whole genome shotgun (WGS) entry which is preliminary data.</text>
</comment>